<evidence type="ECO:0000313" key="3">
    <source>
        <dbReference type="Proteomes" id="UP000001307"/>
    </source>
</evidence>
<dbReference type="SUPFAM" id="SSF48371">
    <property type="entry name" value="ARM repeat"/>
    <property type="match status" value="1"/>
</dbReference>
<proteinExistence type="predicted"/>
<organism evidence="2">
    <name type="scientific">Oikopleura dioica</name>
    <name type="common">Tunicate</name>
    <dbReference type="NCBI Taxonomy" id="34765"/>
    <lineage>
        <taxon>Eukaryota</taxon>
        <taxon>Metazoa</taxon>
        <taxon>Chordata</taxon>
        <taxon>Tunicata</taxon>
        <taxon>Appendicularia</taxon>
        <taxon>Copelata</taxon>
        <taxon>Oikopleuridae</taxon>
        <taxon>Oikopleura</taxon>
    </lineage>
</organism>
<reference evidence="2" key="1">
    <citation type="journal article" date="2010" name="Science">
        <title>Plasticity of animal genome architecture unmasked by rapid evolution of a pelagic tunicate.</title>
        <authorList>
            <person name="Denoeud F."/>
            <person name="Henriet S."/>
            <person name="Mungpakdee S."/>
            <person name="Aury J.M."/>
            <person name="Da Silva C."/>
            <person name="Brinkmann H."/>
            <person name="Mikhaleva J."/>
            <person name="Olsen L.C."/>
            <person name="Jubin C."/>
            <person name="Canestro C."/>
            <person name="Bouquet J.M."/>
            <person name="Danks G."/>
            <person name="Poulain J."/>
            <person name="Campsteijn C."/>
            <person name="Adamski M."/>
            <person name="Cross I."/>
            <person name="Yadetie F."/>
            <person name="Muffato M."/>
            <person name="Louis A."/>
            <person name="Butcher S."/>
            <person name="Tsagkogeorga G."/>
            <person name="Konrad A."/>
            <person name="Singh S."/>
            <person name="Jensen M.F."/>
            <person name="Cong E.H."/>
            <person name="Eikeseth-Otteraa H."/>
            <person name="Noel B."/>
            <person name="Anthouard V."/>
            <person name="Porcel B.M."/>
            <person name="Kachouri-Lafond R."/>
            <person name="Nishino A."/>
            <person name="Ugolini M."/>
            <person name="Chourrout P."/>
            <person name="Nishida H."/>
            <person name="Aasland R."/>
            <person name="Huzurbazar S."/>
            <person name="Westhof E."/>
            <person name="Delsuc F."/>
            <person name="Lehrach H."/>
            <person name="Reinhardt R."/>
            <person name="Weissenbach J."/>
            <person name="Roy S.W."/>
            <person name="Artiguenave F."/>
            <person name="Postlethwait J.H."/>
            <person name="Manak J.R."/>
            <person name="Thompson E.M."/>
            <person name="Jaillon O."/>
            <person name="Du Pasquier L."/>
            <person name="Boudinot P."/>
            <person name="Liberles D.A."/>
            <person name="Volff J.N."/>
            <person name="Philippe H."/>
            <person name="Lenhard B."/>
            <person name="Roest Crollius H."/>
            <person name="Wincker P."/>
            <person name="Chourrout D."/>
        </authorList>
    </citation>
    <scope>NUCLEOTIDE SEQUENCE [LARGE SCALE GENOMIC DNA]</scope>
</reference>
<sequence>MQSNLTKAGILITGIIGAIVGVVAWKFRQNSENEDDSRVEIISIDETPIDLEIETEAEEDEEEESDYYDDEEDKDEEIRSAIGSIFNLLEQMLQFRKISEVVQLLQDILFRTNDSAQLLHIAKQSRASLILKCISHENEKVRMLAVYIIQNISSCKTGQDSAKVLVPKLVDIANAFLINSTESDVMLKSLTDCIANFSANYKPDTQASYMSFFQTASSCDLSDDEEFFGSSLMKIVVNLSDQKLGQDLLLKPELEDTMVRVERMIEEKQGGTRVQARCLIAVKNMISETDWQLRSKESLDIILEYSNSRQADKELVERSSQILFNLEDKSEPQEN</sequence>
<dbReference type="OrthoDB" id="10433660at2759"/>
<gene>
    <name evidence="2" type="ORF">GSOID_T00000832001</name>
</gene>
<dbReference type="Gene3D" id="1.25.10.10">
    <property type="entry name" value="Leucine-rich Repeat Variant"/>
    <property type="match status" value="1"/>
</dbReference>
<evidence type="ECO:0000313" key="2">
    <source>
        <dbReference type="EMBL" id="CBY20826.1"/>
    </source>
</evidence>
<accession>E4WQ33</accession>
<dbReference type="InterPro" id="IPR016024">
    <property type="entry name" value="ARM-type_fold"/>
</dbReference>
<name>E4WQ33_OIKDI</name>
<dbReference type="InterPro" id="IPR011989">
    <property type="entry name" value="ARM-like"/>
</dbReference>
<protein>
    <recommendedName>
        <fullName evidence="4">Armadillo repeat-containing domain-containing protein</fullName>
    </recommendedName>
</protein>
<dbReference type="EMBL" id="FN653015">
    <property type="protein sequence ID" value="CBY20826.1"/>
    <property type="molecule type" value="Genomic_DNA"/>
</dbReference>
<evidence type="ECO:0000256" key="1">
    <source>
        <dbReference type="SAM" id="MobiDB-lite"/>
    </source>
</evidence>
<keyword evidence="3" id="KW-1185">Reference proteome</keyword>
<dbReference type="AlphaFoldDB" id="E4WQ33"/>
<evidence type="ECO:0008006" key="4">
    <source>
        <dbReference type="Google" id="ProtNLM"/>
    </source>
</evidence>
<feature type="region of interest" description="Disordered" evidence="1">
    <location>
        <begin position="52"/>
        <end position="74"/>
    </location>
</feature>
<dbReference type="InParanoid" id="E4WQ33"/>
<dbReference type="Proteomes" id="UP000001307">
    <property type="component" value="Unassembled WGS sequence"/>
</dbReference>